<evidence type="ECO:0000313" key="1">
    <source>
        <dbReference type="EMBL" id="KAF4978239.1"/>
    </source>
</evidence>
<dbReference type="Proteomes" id="UP000635477">
    <property type="component" value="Unassembled WGS sequence"/>
</dbReference>
<reference evidence="1" key="2">
    <citation type="submission" date="2020-05" db="EMBL/GenBank/DDBJ databases">
        <authorList>
            <person name="Kim H.-S."/>
            <person name="Proctor R.H."/>
            <person name="Brown D.W."/>
        </authorList>
    </citation>
    <scope>NUCLEOTIDE SEQUENCE</scope>
    <source>
        <strain evidence="1">NRRL 22465</strain>
    </source>
</reference>
<dbReference type="EMBL" id="JABEYC010000385">
    <property type="protein sequence ID" value="KAF4978239.1"/>
    <property type="molecule type" value="Genomic_DNA"/>
</dbReference>
<accession>A0A8H4UKL6</accession>
<dbReference type="AlphaFoldDB" id="A0A8H4UKL6"/>
<keyword evidence="2" id="KW-1185">Reference proteome</keyword>
<comment type="caution">
    <text evidence="1">The sequence shown here is derived from an EMBL/GenBank/DDBJ whole genome shotgun (WGS) entry which is preliminary data.</text>
</comment>
<name>A0A8H4UKL6_9HYPO</name>
<evidence type="ECO:0000313" key="2">
    <source>
        <dbReference type="Proteomes" id="UP000635477"/>
    </source>
</evidence>
<reference evidence="1" key="1">
    <citation type="journal article" date="2020" name="BMC Genomics">
        <title>Correction to: Identification and distribution of gene clusters required for synthesis of sphingolipid metabolism inhibitors in diverse species of the filamentous fungus Fusarium.</title>
        <authorList>
            <person name="Kim H.S."/>
            <person name="Lohmar J.M."/>
            <person name="Busman M."/>
            <person name="Brown D.W."/>
            <person name="Naumann T.A."/>
            <person name="Divon H.H."/>
            <person name="Lysoe E."/>
            <person name="Uhlig S."/>
            <person name="Proctor R.H."/>
        </authorList>
    </citation>
    <scope>NUCLEOTIDE SEQUENCE</scope>
    <source>
        <strain evidence="1">NRRL 22465</strain>
    </source>
</reference>
<proteinExistence type="predicted"/>
<gene>
    <name evidence="1" type="ORF">FZEAL_5344</name>
</gene>
<sequence length="144" mass="15927">MAIKVSGRNTTHSDAQAASDTLARIAGERQVPSLLDDGSRRATAAMDTLVEPDMANPRSHSSAACHDLQYQGPREISGSLMPKAVVGYLSFFDDSGPEVPDELWDTESLFDLERAIRGLVMACDEALFEVLWRWRYPRATRASR</sequence>
<protein>
    <submittedName>
        <fullName evidence="1">Uncharacterized protein</fullName>
    </submittedName>
</protein>
<organism evidence="1 2">
    <name type="scientific">Fusarium zealandicum</name>
    <dbReference type="NCBI Taxonomy" id="1053134"/>
    <lineage>
        <taxon>Eukaryota</taxon>
        <taxon>Fungi</taxon>
        <taxon>Dikarya</taxon>
        <taxon>Ascomycota</taxon>
        <taxon>Pezizomycotina</taxon>
        <taxon>Sordariomycetes</taxon>
        <taxon>Hypocreomycetidae</taxon>
        <taxon>Hypocreales</taxon>
        <taxon>Nectriaceae</taxon>
        <taxon>Fusarium</taxon>
        <taxon>Fusarium staphyleae species complex</taxon>
    </lineage>
</organism>